<dbReference type="PANTHER" id="PTHR37038">
    <property type="entry name" value="TRANSCRIPTIONAL REGULATOR-RELATED"/>
    <property type="match status" value="1"/>
</dbReference>
<dbReference type="AlphaFoldDB" id="A0A5A5U1V3"/>
<organism evidence="2 3">
    <name type="scientific">Leuconostoc citreum</name>
    <dbReference type="NCBI Taxonomy" id="33964"/>
    <lineage>
        <taxon>Bacteria</taxon>
        <taxon>Bacillati</taxon>
        <taxon>Bacillota</taxon>
        <taxon>Bacilli</taxon>
        <taxon>Lactobacillales</taxon>
        <taxon>Lactobacillaceae</taxon>
        <taxon>Leuconostoc</taxon>
    </lineage>
</organism>
<dbReference type="SMART" id="SM00530">
    <property type="entry name" value="HTH_XRE"/>
    <property type="match status" value="1"/>
</dbReference>
<dbReference type="InterPro" id="IPR010982">
    <property type="entry name" value="Lambda_DNA-bd_dom_sf"/>
</dbReference>
<dbReference type="GO" id="GO:0003677">
    <property type="term" value="F:DNA binding"/>
    <property type="evidence" value="ECO:0007669"/>
    <property type="project" value="InterPro"/>
</dbReference>
<protein>
    <recommendedName>
        <fullName evidence="1">HTH cro/C1-type domain-containing protein</fullName>
    </recommendedName>
</protein>
<dbReference type="Gene3D" id="1.25.40.10">
    <property type="entry name" value="Tetratricopeptide repeat domain"/>
    <property type="match status" value="1"/>
</dbReference>
<sequence length="275" mass="32122">MNYKNGELIRKTRQKRGMSQAKLGALIGSQSMVSRIENNQTDPSDQTVLMLCDALMITFEEYFYSIFDKKQSKLSALANQLEIIDHNNDGVMLDKLYVLTQSQSRSQPDSLLNRHLFLMTKATKYHLKKQLAPHAIQDELVDYFFDIENWQYYDILLFSRIVYMVAVNRLSPYIKDILNQYRQHELSTHSERTLKKVINNLLEASVVQNNYTFTQHLINQLKSMAILTDDLALQTWLLFWQGVILSDNTLIANAYQVTSILHQKSMLKRFNKFIP</sequence>
<dbReference type="RefSeq" id="WP_149334263.1">
    <property type="nucleotide sequence ID" value="NZ_BJJW01000006.1"/>
</dbReference>
<evidence type="ECO:0000313" key="3">
    <source>
        <dbReference type="Proteomes" id="UP000323274"/>
    </source>
</evidence>
<proteinExistence type="predicted"/>
<evidence type="ECO:0000313" key="2">
    <source>
        <dbReference type="EMBL" id="GDZ83704.1"/>
    </source>
</evidence>
<dbReference type="InterPro" id="IPR053163">
    <property type="entry name" value="HTH-type_regulator_Rgg"/>
</dbReference>
<name>A0A5A5U1V3_LEUCI</name>
<comment type="caution">
    <text evidence="2">The sequence shown here is derived from an EMBL/GenBank/DDBJ whole genome shotgun (WGS) entry which is preliminary data.</text>
</comment>
<dbReference type="Pfam" id="PF21259">
    <property type="entry name" value="Rgg_C"/>
    <property type="match status" value="1"/>
</dbReference>
<dbReference type="NCBIfam" id="TIGR01716">
    <property type="entry name" value="RGG_Cterm"/>
    <property type="match status" value="1"/>
</dbReference>
<dbReference type="EMBL" id="BJJW01000006">
    <property type="protein sequence ID" value="GDZ83704.1"/>
    <property type="molecule type" value="Genomic_DNA"/>
</dbReference>
<dbReference type="InterPro" id="IPR010057">
    <property type="entry name" value="Transcription_activator_Rgg_C"/>
</dbReference>
<feature type="domain" description="HTH cro/C1-type" evidence="1">
    <location>
        <begin position="9"/>
        <end position="62"/>
    </location>
</feature>
<gene>
    <name evidence="2" type="ORF">LCIT_09460</name>
</gene>
<dbReference type="SUPFAM" id="SSF47413">
    <property type="entry name" value="lambda repressor-like DNA-binding domains"/>
    <property type="match status" value="1"/>
</dbReference>
<reference evidence="2 3" key="1">
    <citation type="submission" date="2019-04" db="EMBL/GenBank/DDBJ databases">
        <title>A pseudo-fructophilic Leuconostoc citreum strain F192-5 isolated from peel of satsuma mandarin: the first report for isolation and characterization of strain-dependent fructophilic-like characteristics.</title>
        <authorList>
            <person name="Maeno S."/>
            <person name="Tanizawa Y."/>
            <person name="Kajikawa A."/>
            <person name="Kanesaki Y."/>
            <person name="Kubota E."/>
            <person name="Arita M."/>
            <person name="Leon D."/>
            <person name="Endo A."/>
        </authorList>
    </citation>
    <scope>NUCLEOTIDE SEQUENCE [LARGE SCALE GENOMIC DNA]</scope>
    <source>
        <strain evidence="2 3">F192-5</strain>
    </source>
</reference>
<dbReference type="InterPro" id="IPR001387">
    <property type="entry name" value="Cro/C1-type_HTH"/>
</dbReference>
<dbReference type="Pfam" id="PF01381">
    <property type="entry name" value="HTH_3"/>
    <property type="match status" value="1"/>
</dbReference>
<dbReference type="Proteomes" id="UP000323274">
    <property type="component" value="Unassembled WGS sequence"/>
</dbReference>
<dbReference type="PROSITE" id="PS50943">
    <property type="entry name" value="HTH_CROC1"/>
    <property type="match status" value="1"/>
</dbReference>
<dbReference type="InterPro" id="IPR011990">
    <property type="entry name" value="TPR-like_helical_dom_sf"/>
</dbReference>
<accession>A0A5A5U1V3</accession>
<evidence type="ECO:0000259" key="1">
    <source>
        <dbReference type="PROSITE" id="PS50943"/>
    </source>
</evidence>
<dbReference type="CDD" id="cd00093">
    <property type="entry name" value="HTH_XRE"/>
    <property type="match status" value="1"/>
</dbReference>